<sequence>MKGGGVAPLGMSGEIDGGEVRDWIALLKPRVMSLVVFTGACGLLVAPGTLHPVLAVTAILCIAIATGASGAINMWYDRDIDAVMRRTAGRPIPAGRIQPGAALSYGVFLAIASVVVMGLATNLVAATVLAMAIGFYVFIYTIWLKRRTPQNIVIGGAAGAFPPMIGWAAVTGQISVEAVLMFAIIFFWTPPHFWALSLFASGDYERAGVPMLPVVSGAKETRRQIWLYSLLLAPLGVVPTLIDMASWSYGVVATALGAWFLHAMWKVRTDAQDEAGRSLTNDAPARAGFKFSILYLFVLFATLAADILVRG</sequence>
<comment type="similarity">
    <text evidence="14">Belongs to the UbiA prenyltransferase family. Protoheme IX farnesyltransferase subfamily.</text>
</comment>
<dbReference type="InterPro" id="IPR044878">
    <property type="entry name" value="UbiA_sf"/>
</dbReference>
<keyword evidence="8 14" id="KW-0350">Heme biosynthesis</keyword>
<dbReference type="GO" id="GO:0008495">
    <property type="term" value="F:protoheme IX farnesyltransferase activity"/>
    <property type="evidence" value="ECO:0007669"/>
    <property type="project" value="UniProtKB-EC"/>
</dbReference>
<dbReference type="NCBIfam" id="TIGR01473">
    <property type="entry name" value="cyoE_ctaB"/>
    <property type="match status" value="1"/>
</dbReference>
<evidence type="ECO:0000256" key="14">
    <source>
        <dbReference type="HAMAP-Rule" id="MF_00154"/>
    </source>
</evidence>
<evidence type="ECO:0000256" key="3">
    <source>
        <dbReference type="ARBA" id="ARBA00012292"/>
    </source>
</evidence>
<feature type="transmembrane region" description="Helical" evidence="14">
    <location>
        <begin position="249"/>
        <end position="267"/>
    </location>
</feature>
<dbReference type="InterPro" id="IPR000537">
    <property type="entry name" value="UbiA_prenyltransferase"/>
</dbReference>
<dbReference type="Pfam" id="PF01040">
    <property type="entry name" value="UbiA"/>
    <property type="match status" value="1"/>
</dbReference>
<keyword evidence="7 14" id="KW-1133">Transmembrane helix</keyword>
<feature type="transmembrane region" description="Helical" evidence="14">
    <location>
        <begin position="97"/>
        <end position="117"/>
    </location>
</feature>
<feature type="transmembrane region" description="Helical" evidence="14">
    <location>
        <begin position="56"/>
        <end position="76"/>
    </location>
</feature>
<accession>A0ABV7FW24</accession>
<feature type="transmembrane region" description="Helical" evidence="14">
    <location>
        <begin position="225"/>
        <end position="242"/>
    </location>
</feature>
<proteinExistence type="inferred from homology"/>
<keyword evidence="6 14" id="KW-0812">Transmembrane</keyword>
<comment type="subcellular location">
    <subcellularLocation>
        <location evidence="1 14">Cell membrane</location>
        <topology evidence="1 14">Multi-pass membrane protein</topology>
    </subcellularLocation>
</comment>
<evidence type="ECO:0000256" key="10">
    <source>
        <dbReference type="ARBA" id="ARBA00030253"/>
    </source>
</evidence>
<evidence type="ECO:0000256" key="4">
    <source>
        <dbReference type="ARBA" id="ARBA00022475"/>
    </source>
</evidence>
<keyword evidence="4 14" id="KW-1003">Cell membrane</keyword>
<evidence type="ECO:0000313" key="16">
    <source>
        <dbReference type="Proteomes" id="UP001595593"/>
    </source>
</evidence>
<comment type="miscellaneous">
    <text evidence="14">Carbon 2 of the heme B porphyrin ring is defined according to the Fischer nomenclature.</text>
</comment>
<dbReference type="PANTHER" id="PTHR43448:SF7">
    <property type="entry name" value="4-HYDROXYBENZOATE SOLANESYLTRANSFERASE"/>
    <property type="match status" value="1"/>
</dbReference>
<evidence type="ECO:0000256" key="12">
    <source>
        <dbReference type="ARBA" id="ARBA00042475"/>
    </source>
</evidence>
<protein>
    <recommendedName>
        <fullName evidence="11 14">Protoheme IX farnesyltransferase</fullName>
        <ecNumber evidence="3 14">2.5.1.141</ecNumber>
    </recommendedName>
    <alternativeName>
        <fullName evidence="12 14">Heme B farnesyltransferase</fullName>
    </alternativeName>
    <alternativeName>
        <fullName evidence="10 14">Heme O synthase</fullName>
    </alternativeName>
</protein>
<keyword evidence="9 14" id="KW-0472">Membrane</keyword>
<evidence type="ECO:0000256" key="8">
    <source>
        <dbReference type="ARBA" id="ARBA00023133"/>
    </source>
</evidence>
<dbReference type="EC" id="2.5.1.141" evidence="3 14"/>
<evidence type="ECO:0000313" key="15">
    <source>
        <dbReference type="EMBL" id="MFC3123853.1"/>
    </source>
</evidence>
<feature type="transmembrane region" description="Helical" evidence="14">
    <location>
        <begin position="123"/>
        <end position="143"/>
    </location>
</feature>
<dbReference type="PANTHER" id="PTHR43448">
    <property type="entry name" value="PROTOHEME IX FARNESYLTRANSFERASE, MITOCHONDRIAL"/>
    <property type="match status" value="1"/>
</dbReference>
<feature type="transmembrane region" description="Helical" evidence="14">
    <location>
        <begin position="287"/>
        <end position="309"/>
    </location>
</feature>
<evidence type="ECO:0000256" key="1">
    <source>
        <dbReference type="ARBA" id="ARBA00004651"/>
    </source>
</evidence>
<keyword evidence="5 14" id="KW-0808">Transferase</keyword>
<evidence type="ECO:0000256" key="9">
    <source>
        <dbReference type="ARBA" id="ARBA00023136"/>
    </source>
</evidence>
<keyword evidence="16" id="KW-1185">Reference proteome</keyword>
<evidence type="ECO:0000256" key="11">
    <source>
        <dbReference type="ARBA" id="ARBA00040810"/>
    </source>
</evidence>
<comment type="catalytic activity">
    <reaction evidence="13 14">
        <text>heme b + (2E,6E)-farnesyl diphosphate + H2O = Fe(II)-heme o + diphosphate</text>
        <dbReference type="Rhea" id="RHEA:28070"/>
        <dbReference type="ChEBI" id="CHEBI:15377"/>
        <dbReference type="ChEBI" id="CHEBI:33019"/>
        <dbReference type="ChEBI" id="CHEBI:60344"/>
        <dbReference type="ChEBI" id="CHEBI:60530"/>
        <dbReference type="ChEBI" id="CHEBI:175763"/>
        <dbReference type="EC" id="2.5.1.141"/>
    </reaction>
</comment>
<dbReference type="RefSeq" id="WP_379594718.1">
    <property type="nucleotide sequence ID" value="NZ_JBHRTN010000004.1"/>
</dbReference>
<organism evidence="15 16">
    <name type="scientific">Teichococcus globiformis</name>
    <dbReference type="NCBI Taxonomy" id="2307229"/>
    <lineage>
        <taxon>Bacteria</taxon>
        <taxon>Pseudomonadati</taxon>
        <taxon>Pseudomonadota</taxon>
        <taxon>Alphaproteobacteria</taxon>
        <taxon>Acetobacterales</taxon>
        <taxon>Roseomonadaceae</taxon>
        <taxon>Roseomonas</taxon>
    </lineage>
</organism>
<dbReference type="InterPro" id="IPR006369">
    <property type="entry name" value="Protohaem_IX_farnesylTrfase"/>
</dbReference>
<dbReference type="InterPro" id="IPR030470">
    <property type="entry name" value="UbiA_prenylTrfase_CS"/>
</dbReference>
<dbReference type="Proteomes" id="UP001595593">
    <property type="component" value="Unassembled WGS sequence"/>
</dbReference>
<dbReference type="EMBL" id="JBHRTN010000004">
    <property type="protein sequence ID" value="MFC3123853.1"/>
    <property type="molecule type" value="Genomic_DNA"/>
</dbReference>
<dbReference type="CDD" id="cd13957">
    <property type="entry name" value="PT_UbiA_Cox10"/>
    <property type="match status" value="1"/>
</dbReference>
<dbReference type="PROSITE" id="PS00943">
    <property type="entry name" value="UBIA"/>
    <property type="match status" value="1"/>
</dbReference>
<gene>
    <name evidence="14" type="primary">ctaB</name>
    <name evidence="15" type="ORF">ACFOD4_02175</name>
</gene>
<name>A0ABV7FW24_9PROT</name>
<comment type="caution">
    <text evidence="15">The sequence shown here is derived from an EMBL/GenBank/DDBJ whole genome shotgun (WGS) entry which is preliminary data.</text>
</comment>
<dbReference type="Gene3D" id="1.10.357.140">
    <property type="entry name" value="UbiA prenyltransferase"/>
    <property type="match status" value="1"/>
</dbReference>
<comment type="pathway">
    <text evidence="2 14">Porphyrin-containing compound metabolism; heme O biosynthesis; heme O from protoheme: step 1/1.</text>
</comment>
<reference evidence="16" key="1">
    <citation type="journal article" date="2019" name="Int. J. Syst. Evol. Microbiol.">
        <title>The Global Catalogue of Microorganisms (GCM) 10K type strain sequencing project: providing services to taxonomists for standard genome sequencing and annotation.</title>
        <authorList>
            <consortium name="The Broad Institute Genomics Platform"/>
            <consortium name="The Broad Institute Genome Sequencing Center for Infectious Disease"/>
            <person name="Wu L."/>
            <person name="Ma J."/>
        </authorList>
    </citation>
    <scope>NUCLEOTIDE SEQUENCE [LARGE SCALE GENOMIC DNA]</scope>
    <source>
        <strain evidence="16">KCTC 52094</strain>
    </source>
</reference>
<evidence type="ECO:0000256" key="2">
    <source>
        <dbReference type="ARBA" id="ARBA00004919"/>
    </source>
</evidence>
<evidence type="ECO:0000256" key="5">
    <source>
        <dbReference type="ARBA" id="ARBA00022679"/>
    </source>
</evidence>
<evidence type="ECO:0000256" key="6">
    <source>
        <dbReference type="ARBA" id="ARBA00022692"/>
    </source>
</evidence>
<comment type="function">
    <text evidence="14">Converts heme B (protoheme IX) to heme O by substitution of the vinyl group on carbon 2 of heme B porphyrin ring with a hydroxyethyl farnesyl side group.</text>
</comment>
<dbReference type="NCBIfam" id="NF003349">
    <property type="entry name" value="PRK04375.1-2"/>
    <property type="match status" value="1"/>
</dbReference>
<dbReference type="HAMAP" id="MF_00154">
    <property type="entry name" value="CyoE_CtaB"/>
    <property type="match status" value="1"/>
</dbReference>
<feature type="transmembrane region" description="Helical" evidence="14">
    <location>
        <begin position="31"/>
        <end position="50"/>
    </location>
</feature>
<evidence type="ECO:0000256" key="7">
    <source>
        <dbReference type="ARBA" id="ARBA00022989"/>
    </source>
</evidence>
<evidence type="ECO:0000256" key="13">
    <source>
        <dbReference type="ARBA" id="ARBA00047690"/>
    </source>
</evidence>